<dbReference type="VEuPathDB" id="FungiDB:CPAG_07791"/>
<dbReference type="EMBL" id="DS268113">
    <property type="protein sequence ID" value="KMM71484.1"/>
    <property type="molecule type" value="Genomic_DNA"/>
</dbReference>
<dbReference type="Proteomes" id="UP000054567">
    <property type="component" value="Unassembled WGS sequence"/>
</dbReference>
<accession>A0A0J6FR34</accession>
<evidence type="ECO:0000256" key="1">
    <source>
        <dbReference type="SAM" id="MobiDB-lite"/>
    </source>
</evidence>
<evidence type="ECO:0000313" key="2">
    <source>
        <dbReference type="EMBL" id="KMM71484.1"/>
    </source>
</evidence>
<name>A0A0J6FR34_COCPO</name>
<gene>
    <name evidence="2" type="ORF">CPAG_07791</name>
</gene>
<proteinExistence type="predicted"/>
<reference evidence="3" key="2">
    <citation type="journal article" date="2009" name="Genome Res.">
        <title>Comparative genomic analyses of the human fungal pathogens Coccidioides and their relatives.</title>
        <authorList>
            <person name="Sharpton T.J."/>
            <person name="Stajich J.E."/>
            <person name="Rounsley S.D."/>
            <person name="Gardner M.J."/>
            <person name="Wortman J.R."/>
            <person name="Jordar V.S."/>
            <person name="Maiti R."/>
            <person name="Kodira C.D."/>
            <person name="Neafsey D.E."/>
            <person name="Zeng Q."/>
            <person name="Hung C.-Y."/>
            <person name="McMahan C."/>
            <person name="Muszewska A."/>
            <person name="Grynberg M."/>
            <person name="Mandel M.A."/>
            <person name="Kellner E.M."/>
            <person name="Barker B.M."/>
            <person name="Galgiani J.N."/>
            <person name="Orbach M.J."/>
            <person name="Kirkland T.N."/>
            <person name="Cole G.T."/>
            <person name="Henn M.R."/>
            <person name="Birren B.W."/>
            <person name="Taylor J.W."/>
        </authorList>
    </citation>
    <scope>NUCLEOTIDE SEQUENCE [LARGE SCALE GENOMIC DNA]</scope>
    <source>
        <strain evidence="3">RMSCC 3488</strain>
    </source>
</reference>
<organism evidence="2 3">
    <name type="scientific">Coccidioides posadasii RMSCC 3488</name>
    <dbReference type="NCBI Taxonomy" id="454284"/>
    <lineage>
        <taxon>Eukaryota</taxon>
        <taxon>Fungi</taxon>
        <taxon>Dikarya</taxon>
        <taxon>Ascomycota</taxon>
        <taxon>Pezizomycotina</taxon>
        <taxon>Eurotiomycetes</taxon>
        <taxon>Eurotiomycetidae</taxon>
        <taxon>Onygenales</taxon>
        <taxon>Onygenaceae</taxon>
        <taxon>Coccidioides</taxon>
    </lineage>
</organism>
<evidence type="ECO:0000313" key="3">
    <source>
        <dbReference type="Proteomes" id="UP000054567"/>
    </source>
</evidence>
<sequence>MISPETHTSSESGTTDESWESISKTEKGTHCVVVKAANRMTISVRDNHMSPLQHGHARLRRPGSPYGSLSRDSQARNAQQQLSLRQLRRGCCIGFEGRAFCLDQITRTSTELRRSYCRYPSTREKNDTFVPLESLVPVLDAVEEPQGLKGRP</sequence>
<feature type="region of interest" description="Disordered" evidence="1">
    <location>
        <begin position="1"/>
        <end position="23"/>
    </location>
</feature>
<protein>
    <submittedName>
        <fullName evidence="2">Uncharacterized protein</fullName>
    </submittedName>
</protein>
<reference evidence="3" key="3">
    <citation type="journal article" date="2010" name="Genome Res.">
        <title>Population genomic sequencing of Coccidioides fungi reveals recent hybridization and transposon control.</title>
        <authorList>
            <person name="Neafsey D.E."/>
            <person name="Barker B.M."/>
            <person name="Sharpton T.J."/>
            <person name="Stajich J.E."/>
            <person name="Park D.J."/>
            <person name="Whiston E."/>
            <person name="Hung C.-Y."/>
            <person name="McMahan C."/>
            <person name="White J."/>
            <person name="Sykes S."/>
            <person name="Heiman D."/>
            <person name="Young S."/>
            <person name="Zeng Q."/>
            <person name="Abouelleil A."/>
            <person name="Aftuck L."/>
            <person name="Bessette D."/>
            <person name="Brown A."/>
            <person name="FitzGerald M."/>
            <person name="Lui A."/>
            <person name="Macdonald J.P."/>
            <person name="Priest M."/>
            <person name="Orbach M.J."/>
            <person name="Galgiani J.N."/>
            <person name="Kirkland T.N."/>
            <person name="Cole G.T."/>
            <person name="Birren B.W."/>
            <person name="Henn M.R."/>
            <person name="Taylor J.W."/>
            <person name="Rounsley S.D."/>
        </authorList>
    </citation>
    <scope>NUCLEOTIDE SEQUENCE [LARGE SCALE GENOMIC DNA]</scope>
    <source>
        <strain evidence="3">RMSCC 3488</strain>
    </source>
</reference>
<feature type="region of interest" description="Disordered" evidence="1">
    <location>
        <begin position="44"/>
        <end position="80"/>
    </location>
</feature>
<feature type="compositionally biased region" description="Polar residues" evidence="1">
    <location>
        <begin position="1"/>
        <end position="22"/>
    </location>
</feature>
<reference evidence="2 3" key="1">
    <citation type="submission" date="2007-06" db="EMBL/GenBank/DDBJ databases">
        <title>The Genome Sequence of Coccidioides posadasii RMSCC_3488.</title>
        <authorList>
            <consortium name="Coccidioides Genome Resources Consortium"/>
            <consortium name="The Broad Institute Genome Sequencing Platform"/>
            <person name="Henn M.R."/>
            <person name="Sykes S."/>
            <person name="Young S."/>
            <person name="Jaffe D."/>
            <person name="Berlin A."/>
            <person name="Alvarez P."/>
            <person name="Butler J."/>
            <person name="Gnerre S."/>
            <person name="Grabherr M."/>
            <person name="Mauceli E."/>
            <person name="Brockman W."/>
            <person name="Kodira C."/>
            <person name="Alvarado L."/>
            <person name="Zeng Q."/>
            <person name="Crawford M."/>
            <person name="Antoine C."/>
            <person name="Devon K."/>
            <person name="Galgiani J."/>
            <person name="Orsborn K."/>
            <person name="Lewis M.L."/>
            <person name="Nusbaum C."/>
            <person name="Galagan J."/>
            <person name="Birren B."/>
        </authorList>
    </citation>
    <scope>NUCLEOTIDE SEQUENCE [LARGE SCALE GENOMIC DNA]</scope>
    <source>
        <strain evidence="2 3">RMSCC 3488</strain>
    </source>
</reference>
<dbReference type="AlphaFoldDB" id="A0A0J6FR34"/>